<evidence type="ECO:0000313" key="2">
    <source>
        <dbReference type="Proteomes" id="UP000199546"/>
    </source>
</evidence>
<dbReference type="AlphaFoldDB" id="A0A1I7CZ32"/>
<sequence length="96" mass="11168">MSRRREPQGPGSDRMPAHLCSFDWRDPRWGAEPIVGDYVGSGTWTPEGERAYNAAWNRWHEARQVWLHAHPGFDTWSRWDRLRDQLRPDDGPDGAA</sequence>
<dbReference type="Proteomes" id="UP000199546">
    <property type="component" value="Unassembled WGS sequence"/>
</dbReference>
<gene>
    <name evidence="1" type="ORF">SAMN05660657_05063</name>
</gene>
<dbReference type="EMBL" id="FPBA01000029">
    <property type="protein sequence ID" value="SFU04680.1"/>
    <property type="molecule type" value="Genomic_DNA"/>
</dbReference>
<accession>A0A1I7CZ32</accession>
<evidence type="ECO:0000313" key="1">
    <source>
        <dbReference type="EMBL" id="SFU04680.1"/>
    </source>
</evidence>
<reference evidence="2" key="1">
    <citation type="submission" date="2016-10" db="EMBL/GenBank/DDBJ databases">
        <authorList>
            <person name="Varghese N."/>
            <person name="Submissions S."/>
        </authorList>
    </citation>
    <scope>NUCLEOTIDE SEQUENCE [LARGE SCALE GENOMIC DNA]</scope>
    <source>
        <strain evidence="2">DSM 46136</strain>
    </source>
</reference>
<dbReference type="STRING" id="1296565.SAMN05660657_05063"/>
<proteinExistence type="predicted"/>
<protein>
    <submittedName>
        <fullName evidence="1">Uncharacterized protein</fullName>
    </submittedName>
</protein>
<keyword evidence="2" id="KW-1185">Reference proteome</keyword>
<name>A0A1I7CZ32_9ACTN</name>
<organism evidence="1 2">
    <name type="scientific">Geodermatophilus amargosae</name>
    <dbReference type="NCBI Taxonomy" id="1296565"/>
    <lineage>
        <taxon>Bacteria</taxon>
        <taxon>Bacillati</taxon>
        <taxon>Actinomycetota</taxon>
        <taxon>Actinomycetes</taxon>
        <taxon>Geodermatophilales</taxon>
        <taxon>Geodermatophilaceae</taxon>
        <taxon>Geodermatophilus</taxon>
    </lineage>
</organism>